<keyword evidence="1" id="KW-0812">Transmembrane</keyword>
<feature type="transmembrane region" description="Helical" evidence="1">
    <location>
        <begin position="118"/>
        <end position="149"/>
    </location>
</feature>
<comment type="caution">
    <text evidence="2">The sequence shown here is derived from an EMBL/GenBank/DDBJ whole genome shotgun (WGS) entry which is preliminary data.</text>
</comment>
<keyword evidence="3" id="KW-1185">Reference proteome</keyword>
<dbReference type="Proteomes" id="UP001144612">
    <property type="component" value="Unassembled WGS sequence"/>
</dbReference>
<reference evidence="2" key="1">
    <citation type="submission" date="2022-12" db="EMBL/GenBank/DDBJ databases">
        <title>Clostridium sp. nov., isolated from industrial wastewater.</title>
        <authorList>
            <person name="Jiayan W."/>
        </authorList>
    </citation>
    <scope>NUCLEOTIDE SEQUENCE</scope>
    <source>
        <strain evidence="2">ZC22-4</strain>
    </source>
</reference>
<evidence type="ECO:0000313" key="2">
    <source>
        <dbReference type="EMBL" id="MCY6957650.1"/>
    </source>
</evidence>
<name>A0ABT4D5T4_9CLOT</name>
<gene>
    <name evidence="2" type="ORF">OW729_03400</name>
</gene>
<dbReference type="InterPro" id="IPR021354">
    <property type="entry name" value="DUF2975"/>
</dbReference>
<keyword evidence="1" id="KW-0472">Membrane</keyword>
<dbReference type="RefSeq" id="WP_268060015.1">
    <property type="nucleotide sequence ID" value="NZ_JAPQFJ010000002.1"/>
</dbReference>
<evidence type="ECO:0000256" key="1">
    <source>
        <dbReference type="SAM" id="Phobius"/>
    </source>
</evidence>
<proteinExistence type="predicted"/>
<sequence>MKERTISKILNGLVIAGIILTILALIGTPLSLTALLKSSKMKLSVLNMEWILTACIYVCAVPYLIALFKLKKICKLLTSENSFSPIISKEFQVLAICAFTEAVFFILSNLFLYVVLDFYLYAMTIVPIIIMIFVAVTAGFLFLIMSIIFKRAAEIKEENDLTF</sequence>
<feature type="transmembrane region" description="Helical" evidence="1">
    <location>
        <begin position="50"/>
        <end position="70"/>
    </location>
</feature>
<keyword evidence="1" id="KW-1133">Transmembrane helix</keyword>
<accession>A0ABT4D5T4</accession>
<feature type="transmembrane region" description="Helical" evidence="1">
    <location>
        <begin position="12"/>
        <end position="30"/>
    </location>
</feature>
<protein>
    <submittedName>
        <fullName evidence="2">DUF2975 domain-containing protein</fullName>
    </submittedName>
</protein>
<evidence type="ECO:0000313" key="3">
    <source>
        <dbReference type="Proteomes" id="UP001144612"/>
    </source>
</evidence>
<feature type="transmembrane region" description="Helical" evidence="1">
    <location>
        <begin position="91"/>
        <end position="112"/>
    </location>
</feature>
<dbReference type="EMBL" id="JAPQFJ010000002">
    <property type="protein sequence ID" value="MCY6957650.1"/>
    <property type="molecule type" value="Genomic_DNA"/>
</dbReference>
<dbReference type="Pfam" id="PF11188">
    <property type="entry name" value="DUF2975"/>
    <property type="match status" value="1"/>
</dbReference>
<organism evidence="2 3">
    <name type="scientific">Clostridium brassicae</name>
    <dbReference type="NCBI Taxonomy" id="2999072"/>
    <lineage>
        <taxon>Bacteria</taxon>
        <taxon>Bacillati</taxon>
        <taxon>Bacillota</taxon>
        <taxon>Clostridia</taxon>
        <taxon>Eubacteriales</taxon>
        <taxon>Clostridiaceae</taxon>
        <taxon>Clostridium</taxon>
    </lineage>
</organism>